<feature type="transmembrane region" description="Helical" evidence="2">
    <location>
        <begin position="46"/>
        <end position="65"/>
    </location>
</feature>
<dbReference type="AlphaFoldDB" id="A0A0G4HGF1"/>
<feature type="transmembrane region" description="Helical" evidence="2">
    <location>
        <begin position="201"/>
        <end position="223"/>
    </location>
</feature>
<evidence type="ECO:0000256" key="1">
    <source>
        <dbReference type="SAM" id="MobiDB-lite"/>
    </source>
</evidence>
<feature type="region of interest" description="Disordered" evidence="1">
    <location>
        <begin position="480"/>
        <end position="511"/>
    </location>
</feature>
<dbReference type="VEuPathDB" id="CryptoDB:Cvel_27192"/>
<evidence type="ECO:0000313" key="3">
    <source>
        <dbReference type="EMBL" id="CEM42987.1"/>
    </source>
</evidence>
<keyword evidence="2" id="KW-0812">Transmembrane</keyword>
<sequence length="840" mass="92866">MRDSPLRYFAFFWASSQGFHLWKDFKIISAAFAAFAETSPNNQTVLLVRSVFFLCEVLTMFSSLVWPSNRSVLLANTVASLCYVTAFGPLSNHMLTKQCFLLILLVVLLWYRREKESAVSLKICKALEAVVPLQMIALYVVAAVHKLNDSWFDSTKSCASQVMAIVWSQYFSPSPADNSSSSSSSSTMTENPSLSPAARFFISYSPHAAVVSELLILPLFILWAREGSSSRPGGLSFGFFRKQAVLLVVMFHVYLAMPFPPASFYPFSICMLGISFFLQPREIAAFCDRLRSLFRLSSSAGTHWDFFGPCLVYALCTGLCSSLVVKGRRFYEYPAYDLFAYGLGWCFACGLLYVCAASFEVDRVAGVREAGSAGVRAEGKGMSSFQLERGTKFGEVAEGRGIETEGEGETSTVEPVEVDSCQSDATSLSPLSRPSGAARRRSQRILQLREQEGNRGDASSTKPPAAISFCSSQRSETCSVGEGAGAGDEGLQQKHREGRGPLLPGKKGGRELKAKSSYVQVKSGGEKERGDAFIRWLSWTACGLVWFWGLCPYLGIRTYPAFAMFSNLRVEGERPNHFIYRIVRPEWLRVMPFLSPEESVRVEATDIPKLRDFQIDLSPFYREDTREFLDRAGVEAALWICPPRWKAPRCAFGEGGERVSGGLTKSFECRSSSSSAQSDALRPFSLPALEVARAVRAAVESSASSSSSSSSSSAYSFSYSSHSNDEFEQSPQTPLFALKYRVGGAEGVLQEGLIFYNKEKRKFSIENFPNAVTRHLSFLSLLRNAQGAGDQNRGSEVGISMHVSSLWSVCKRTAVSVLDWFLSKLLVFRSFDDDDSPCRH</sequence>
<feature type="transmembrane region" description="Helical" evidence="2">
    <location>
        <begin position="304"/>
        <end position="326"/>
    </location>
</feature>
<dbReference type="EMBL" id="CDMZ01002585">
    <property type="protein sequence ID" value="CEM42987.1"/>
    <property type="molecule type" value="Genomic_DNA"/>
</dbReference>
<feature type="transmembrane region" description="Helical" evidence="2">
    <location>
        <begin position="235"/>
        <end position="257"/>
    </location>
</feature>
<feature type="region of interest" description="Disordered" evidence="1">
    <location>
        <begin position="396"/>
        <end position="442"/>
    </location>
</feature>
<proteinExistence type="predicted"/>
<evidence type="ECO:0000256" key="2">
    <source>
        <dbReference type="SAM" id="Phobius"/>
    </source>
</evidence>
<gene>
    <name evidence="3" type="ORF">Cvel_27192</name>
</gene>
<feature type="transmembrane region" description="Helical" evidence="2">
    <location>
        <begin position="123"/>
        <end position="144"/>
    </location>
</feature>
<accession>A0A0G4HGF1</accession>
<protein>
    <submittedName>
        <fullName evidence="3">Uncharacterized protein</fullName>
    </submittedName>
</protein>
<feature type="transmembrane region" description="Helical" evidence="2">
    <location>
        <begin position="94"/>
        <end position="111"/>
    </location>
</feature>
<organism evidence="3">
    <name type="scientific">Chromera velia CCMP2878</name>
    <dbReference type="NCBI Taxonomy" id="1169474"/>
    <lineage>
        <taxon>Eukaryota</taxon>
        <taxon>Sar</taxon>
        <taxon>Alveolata</taxon>
        <taxon>Colpodellida</taxon>
        <taxon>Chromeraceae</taxon>
        <taxon>Chromera</taxon>
    </lineage>
</organism>
<reference evidence="3" key="1">
    <citation type="submission" date="2014-11" db="EMBL/GenBank/DDBJ databases">
        <authorList>
            <person name="Otto D Thomas"/>
            <person name="Naeem Raeece"/>
        </authorList>
    </citation>
    <scope>NUCLEOTIDE SEQUENCE</scope>
</reference>
<keyword evidence="2" id="KW-0472">Membrane</keyword>
<name>A0A0G4HGF1_9ALVE</name>
<feature type="transmembrane region" description="Helical" evidence="2">
    <location>
        <begin position="338"/>
        <end position="359"/>
    </location>
</feature>
<feature type="compositionally biased region" description="Polar residues" evidence="1">
    <location>
        <begin position="420"/>
        <end position="432"/>
    </location>
</feature>
<keyword evidence="2" id="KW-1133">Transmembrane helix</keyword>